<keyword evidence="8" id="KW-1133">Transmembrane helix</keyword>
<keyword evidence="9" id="KW-0472">Membrane</keyword>
<keyword evidence="6" id="KW-0812">Transmembrane</keyword>
<gene>
    <name evidence="12" type="ORF">SAMN05421795_101132</name>
</gene>
<dbReference type="GO" id="GO:0031992">
    <property type="term" value="F:energy transducer activity"/>
    <property type="evidence" value="ECO:0007669"/>
    <property type="project" value="TreeGrafter"/>
</dbReference>
<keyword evidence="4" id="KW-1003">Cell membrane</keyword>
<dbReference type="SUPFAM" id="SSF74653">
    <property type="entry name" value="TolA/TonB C-terminal domain"/>
    <property type="match status" value="1"/>
</dbReference>
<dbReference type="Gene3D" id="3.30.1150.10">
    <property type="match status" value="1"/>
</dbReference>
<keyword evidence="3" id="KW-0813">Transport</keyword>
<feature type="compositionally biased region" description="Low complexity" evidence="10">
    <location>
        <begin position="177"/>
        <end position="188"/>
    </location>
</feature>
<keyword evidence="13" id="KW-1185">Reference proteome</keyword>
<dbReference type="AlphaFoldDB" id="A0A1N7JLK3"/>
<keyword evidence="5" id="KW-0997">Cell inner membrane</keyword>
<evidence type="ECO:0000256" key="5">
    <source>
        <dbReference type="ARBA" id="ARBA00022519"/>
    </source>
</evidence>
<feature type="compositionally biased region" description="Low complexity" evidence="10">
    <location>
        <begin position="160"/>
        <end position="169"/>
    </location>
</feature>
<feature type="compositionally biased region" description="Basic and acidic residues" evidence="10">
    <location>
        <begin position="141"/>
        <end position="153"/>
    </location>
</feature>
<dbReference type="STRING" id="407234.SAMN05421795_101132"/>
<evidence type="ECO:0000256" key="8">
    <source>
        <dbReference type="ARBA" id="ARBA00022989"/>
    </source>
</evidence>
<comment type="similarity">
    <text evidence="2">Belongs to the TonB family.</text>
</comment>
<feature type="domain" description="TonB C-terminal" evidence="11">
    <location>
        <begin position="198"/>
        <end position="288"/>
    </location>
</feature>
<evidence type="ECO:0000259" key="11">
    <source>
        <dbReference type="PROSITE" id="PS52015"/>
    </source>
</evidence>
<dbReference type="InterPro" id="IPR006260">
    <property type="entry name" value="TonB/TolA_C"/>
</dbReference>
<dbReference type="Pfam" id="PF03544">
    <property type="entry name" value="TonB_C"/>
    <property type="match status" value="1"/>
</dbReference>
<name>A0A1N7JLK3_9RHOB</name>
<sequence>MSARRTAEIVAFTALALALHGAAFGVVPRPDPAGVTAAGSGGQEVISLEAVPASVQARIDFLDRPRLPAPQMTLPDSPPRIEVPLRLPAPTLTLPATAPVIDLPRIAPLPVPPADLSPAPPQETQPVADLPPEARIAPPEKPARPDRRAERPRPAPAPATAPQQAQRAAGAGGGAAAGTAGPAASRATLSPAQQAELRASWGAAIRARIEHRKSYPAAAGRAAGVVTLRLTVARSGALAGAHVARSSGHAALDAAALAAVRRAGHFPAAPRGLSAPQYTFSLGVRFAR</sequence>
<dbReference type="PANTHER" id="PTHR33446">
    <property type="entry name" value="PROTEIN TONB-RELATED"/>
    <property type="match status" value="1"/>
</dbReference>
<dbReference type="PANTHER" id="PTHR33446:SF2">
    <property type="entry name" value="PROTEIN TONB"/>
    <property type="match status" value="1"/>
</dbReference>
<protein>
    <submittedName>
        <fullName evidence="12">Outer membrane transport energization protein TonB</fullName>
    </submittedName>
</protein>
<accession>A0A1N7JLK3</accession>
<dbReference type="PROSITE" id="PS52015">
    <property type="entry name" value="TONB_CTD"/>
    <property type="match status" value="1"/>
</dbReference>
<dbReference type="EMBL" id="FTOM01000001">
    <property type="protein sequence ID" value="SIS50185.1"/>
    <property type="molecule type" value="Genomic_DNA"/>
</dbReference>
<feature type="compositionally biased region" description="Pro residues" evidence="10">
    <location>
        <begin position="112"/>
        <end position="123"/>
    </location>
</feature>
<evidence type="ECO:0000256" key="4">
    <source>
        <dbReference type="ARBA" id="ARBA00022475"/>
    </source>
</evidence>
<reference evidence="13" key="1">
    <citation type="submission" date="2017-01" db="EMBL/GenBank/DDBJ databases">
        <authorList>
            <person name="Varghese N."/>
            <person name="Submissions S."/>
        </authorList>
    </citation>
    <scope>NUCLEOTIDE SEQUENCE [LARGE SCALE GENOMIC DNA]</scope>
    <source>
        <strain evidence="13">DSM 18714</strain>
    </source>
</reference>
<dbReference type="GO" id="GO:0055085">
    <property type="term" value="P:transmembrane transport"/>
    <property type="evidence" value="ECO:0007669"/>
    <property type="project" value="InterPro"/>
</dbReference>
<dbReference type="GO" id="GO:0015031">
    <property type="term" value="P:protein transport"/>
    <property type="evidence" value="ECO:0007669"/>
    <property type="project" value="UniProtKB-KW"/>
</dbReference>
<evidence type="ECO:0000256" key="1">
    <source>
        <dbReference type="ARBA" id="ARBA00004383"/>
    </source>
</evidence>
<dbReference type="NCBIfam" id="TIGR01352">
    <property type="entry name" value="tonB_Cterm"/>
    <property type="match status" value="1"/>
</dbReference>
<evidence type="ECO:0000256" key="9">
    <source>
        <dbReference type="ARBA" id="ARBA00023136"/>
    </source>
</evidence>
<evidence type="ECO:0000313" key="12">
    <source>
        <dbReference type="EMBL" id="SIS50185.1"/>
    </source>
</evidence>
<evidence type="ECO:0000256" key="7">
    <source>
        <dbReference type="ARBA" id="ARBA00022927"/>
    </source>
</evidence>
<evidence type="ECO:0000256" key="6">
    <source>
        <dbReference type="ARBA" id="ARBA00022692"/>
    </source>
</evidence>
<evidence type="ECO:0000313" key="13">
    <source>
        <dbReference type="Proteomes" id="UP000186098"/>
    </source>
</evidence>
<dbReference type="InterPro" id="IPR051045">
    <property type="entry name" value="TonB-dependent_transducer"/>
</dbReference>
<keyword evidence="7" id="KW-0653">Protein transport</keyword>
<dbReference type="Proteomes" id="UP000186098">
    <property type="component" value="Unassembled WGS sequence"/>
</dbReference>
<evidence type="ECO:0000256" key="2">
    <source>
        <dbReference type="ARBA" id="ARBA00006555"/>
    </source>
</evidence>
<evidence type="ECO:0000256" key="10">
    <source>
        <dbReference type="SAM" id="MobiDB-lite"/>
    </source>
</evidence>
<evidence type="ECO:0000256" key="3">
    <source>
        <dbReference type="ARBA" id="ARBA00022448"/>
    </source>
</evidence>
<proteinExistence type="inferred from homology"/>
<organism evidence="12 13">
    <name type="scientific">Phaeovulum vinaykumarii</name>
    <dbReference type="NCBI Taxonomy" id="407234"/>
    <lineage>
        <taxon>Bacteria</taxon>
        <taxon>Pseudomonadati</taxon>
        <taxon>Pseudomonadota</taxon>
        <taxon>Alphaproteobacteria</taxon>
        <taxon>Rhodobacterales</taxon>
        <taxon>Paracoccaceae</taxon>
        <taxon>Phaeovulum</taxon>
    </lineage>
</organism>
<feature type="region of interest" description="Disordered" evidence="10">
    <location>
        <begin position="112"/>
        <end position="191"/>
    </location>
</feature>
<comment type="subcellular location">
    <subcellularLocation>
        <location evidence="1">Cell inner membrane</location>
        <topology evidence="1">Single-pass membrane protein</topology>
        <orientation evidence="1">Periplasmic side</orientation>
    </subcellularLocation>
</comment>
<dbReference type="InterPro" id="IPR037682">
    <property type="entry name" value="TonB_C"/>
</dbReference>
<dbReference type="GO" id="GO:0098797">
    <property type="term" value="C:plasma membrane protein complex"/>
    <property type="evidence" value="ECO:0007669"/>
    <property type="project" value="TreeGrafter"/>
</dbReference>
<dbReference type="RefSeq" id="WP_076363007.1">
    <property type="nucleotide sequence ID" value="NZ_FTOM01000001.1"/>
</dbReference>